<dbReference type="PANTHER" id="PTHR37984">
    <property type="entry name" value="PROTEIN CBG26694"/>
    <property type="match status" value="1"/>
</dbReference>
<dbReference type="PROSITE" id="PS50878">
    <property type="entry name" value="RT_POL"/>
    <property type="match status" value="1"/>
</dbReference>
<accession>A0A0B6Y473</accession>
<protein>
    <recommendedName>
        <fullName evidence="1">Reverse transcriptase domain-containing protein</fullName>
    </recommendedName>
</protein>
<dbReference type="InterPro" id="IPR043128">
    <property type="entry name" value="Rev_trsase/Diguanyl_cyclase"/>
</dbReference>
<dbReference type="PANTHER" id="PTHR37984:SF5">
    <property type="entry name" value="PROTEIN NYNRIN-LIKE"/>
    <property type="match status" value="1"/>
</dbReference>
<feature type="non-terminal residue" evidence="2">
    <location>
        <position position="83"/>
    </location>
</feature>
<dbReference type="InterPro" id="IPR043502">
    <property type="entry name" value="DNA/RNA_pol_sf"/>
</dbReference>
<evidence type="ECO:0000313" key="2">
    <source>
        <dbReference type="EMBL" id="CEK50893.1"/>
    </source>
</evidence>
<reference evidence="2" key="1">
    <citation type="submission" date="2014-12" db="EMBL/GenBank/DDBJ databases">
        <title>Insight into the proteome of Arion vulgaris.</title>
        <authorList>
            <person name="Aradska J."/>
            <person name="Bulat T."/>
            <person name="Smidak R."/>
            <person name="Sarate P."/>
            <person name="Gangsoo J."/>
            <person name="Sialana F."/>
            <person name="Bilban M."/>
            <person name="Lubec G."/>
        </authorList>
    </citation>
    <scope>NUCLEOTIDE SEQUENCE</scope>
    <source>
        <tissue evidence="2">Skin</tissue>
    </source>
</reference>
<feature type="domain" description="Reverse transcriptase" evidence="1">
    <location>
        <begin position="1"/>
        <end position="55"/>
    </location>
</feature>
<gene>
    <name evidence="2" type="primary">ORF11942</name>
</gene>
<dbReference type="Pfam" id="PF00078">
    <property type="entry name" value="RVT_1"/>
    <property type="match status" value="1"/>
</dbReference>
<proteinExistence type="predicted"/>
<organism evidence="2">
    <name type="scientific">Arion vulgaris</name>
    <dbReference type="NCBI Taxonomy" id="1028688"/>
    <lineage>
        <taxon>Eukaryota</taxon>
        <taxon>Metazoa</taxon>
        <taxon>Spiralia</taxon>
        <taxon>Lophotrochozoa</taxon>
        <taxon>Mollusca</taxon>
        <taxon>Gastropoda</taxon>
        <taxon>Heterobranchia</taxon>
        <taxon>Euthyneura</taxon>
        <taxon>Panpulmonata</taxon>
        <taxon>Eupulmonata</taxon>
        <taxon>Stylommatophora</taxon>
        <taxon>Helicina</taxon>
        <taxon>Arionoidea</taxon>
        <taxon>Arionidae</taxon>
        <taxon>Arion</taxon>
    </lineage>
</organism>
<dbReference type="SUPFAM" id="SSF56672">
    <property type="entry name" value="DNA/RNA polymerases"/>
    <property type="match status" value="1"/>
</dbReference>
<sequence length="83" mass="9847">LAYIDDILIHTDGTREEHLHHIQQVFERLREHSVKLKLSKCKFLKSETKYLGFNINRLRIKPDEDKVKVIKEMPAPINVRGVR</sequence>
<feature type="non-terminal residue" evidence="2">
    <location>
        <position position="1"/>
    </location>
</feature>
<dbReference type="Gene3D" id="3.30.70.270">
    <property type="match status" value="1"/>
</dbReference>
<name>A0A0B6Y473_9EUPU</name>
<dbReference type="EMBL" id="HACG01004028">
    <property type="protein sequence ID" value="CEK50893.1"/>
    <property type="molecule type" value="Transcribed_RNA"/>
</dbReference>
<dbReference type="InterPro" id="IPR000477">
    <property type="entry name" value="RT_dom"/>
</dbReference>
<dbReference type="InterPro" id="IPR050951">
    <property type="entry name" value="Retrovirus_Pol_polyprotein"/>
</dbReference>
<evidence type="ECO:0000259" key="1">
    <source>
        <dbReference type="PROSITE" id="PS50878"/>
    </source>
</evidence>
<dbReference type="AlphaFoldDB" id="A0A0B6Y473"/>